<comment type="caution">
    <text evidence="1">The sequence shown here is derived from an EMBL/GenBank/DDBJ whole genome shotgun (WGS) entry which is preliminary data.</text>
</comment>
<reference evidence="1 2" key="1">
    <citation type="journal article" date="2016" name="Genome Biol. Evol.">
        <title>Gene Family Evolution Reflects Adaptation to Soil Environmental Stressors in the Genome of the Collembolan Orchesella cincta.</title>
        <authorList>
            <person name="Faddeeva-Vakhrusheva A."/>
            <person name="Derks M.F."/>
            <person name="Anvar S.Y."/>
            <person name="Agamennone V."/>
            <person name="Suring W."/>
            <person name="Smit S."/>
            <person name="van Straalen N.M."/>
            <person name="Roelofs D."/>
        </authorList>
    </citation>
    <scope>NUCLEOTIDE SEQUENCE [LARGE SCALE GENOMIC DNA]</scope>
    <source>
        <tissue evidence="1">Mixed pool</tissue>
    </source>
</reference>
<proteinExistence type="predicted"/>
<organism evidence="1 2">
    <name type="scientific">Orchesella cincta</name>
    <name type="common">Springtail</name>
    <name type="synonym">Podura cincta</name>
    <dbReference type="NCBI Taxonomy" id="48709"/>
    <lineage>
        <taxon>Eukaryota</taxon>
        <taxon>Metazoa</taxon>
        <taxon>Ecdysozoa</taxon>
        <taxon>Arthropoda</taxon>
        <taxon>Hexapoda</taxon>
        <taxon>Collembola</taxon>
        <taxon>Entomobryomorpha</taxon>
        <taxon>Entomobryoidea</taxon>
        <taxon>Orchesellidae</taxon>
        <taxon>Orchesellinae</taxon>
        <taxon>Orchesella</taxon>
    </lineage>
</organism>
<dbReference type="Proteomes" id="UP000094527">
    <property type="component" value="Unassembled WGS sequence"/>
</dbReference>
<gene>
    <name evidence="1" type="ORF">Ocin01_12645</name>
</gene>
<keyword evidence="2" id="KW-1185">Reference proteome</keyword>
<sequence length="47" mass="5307">MGSRIIHFLFDVDGTLTPRGRSYNHNSTTFVKDVKPNLKSGLLEDQT</sequence>
<evidence type="ECO:0000313" key="1">
    <source>
        <dbReference type="EMBL" id="ODM94035.1"/>
    </source>
</evidence>
<dbReference type="AlphaFoldDB" id="A0A1D2MMD5"/>
<evidence type="ECO:0000313" key="2">
    <source>
        <dbReference type="Proteomes" id="UP000094527"/>
    </source>
</evidence>
<protein>
    <submittedName>
        <fullName evidence="1">Uncharacterized protein</fullName>
    </submittedName>
</protein>
<name>A0A1D2MMD5_ORCCI</name>
<dbReference type="EMBL" id="LJIJ01000869">
    <property type="protein sequence ID" value="ODM94035.1"/>
    <property type="molecule type" value="Genomic_DNA"/>
</dbReference>
<accession>A0A1D2MMD5</accession>